<name>A0A0R3WWP2_HYDTA</name>
<evidence type="ECO:0000313" key="7">
    <source>
        <dbReference type="WBParaSite" id="TTAC_0000518201-mRNA-1"/>
    </source>
</evidence>
<dbReference type="PROSITE" id="PS00108">
    <property type="entry name" value="PROTEIN_KINASE_ST"/>
    <property type="match status" value="1"/>
</dbReference>
<dbReference type="InterPro" id="IPR000719">
    <property type="entry name" value="Prot_kinase_dom"/>
</dbReference>
<evidence type="ECO:0000256" key="2">
    <source>
        <dbReference type="ARBA" id="ARBA00022679"/>
    </source>
</evidence>
<keyword evidence="3" id="KW-0547">Nucleotide-binding</keyword>
<organism evidence="7">
    <name type="scientific">Hydatigena taeniaeformis</name>
    <name type="common">Feline tapeworm</name>
    <name type="synonym">Taenia taeniaeformis</name>
    <dbReference type="NCBI Taxonomy" id="6205"/>
    <lineage>
        <taxon>Eukaryota</taxon>
        <taxon>Metazoa</taxon>
        <taxon>Spiralia</taxon>
        <taxon>Lophotrochozoa</taxon>
        <taxon>Platyhelminthes</taxon>
        <taxon>Cestoda</taxon>
        <taxon>Eucestoda</taxon>
        <taxon>Cyclophyllidea</taxon>
        <taxon>Taeniidae</taxon>
        <taxon>Hydatigera</taxon>
    </lineage>
</organism>
<evidence type="ECO:0000259" key="6">
    <source>
        <dbReference type="PROSITE" id="PS50011"/>
    </source>
</evidence>
<dbReference type="Gene3D" id="3.30.200.20">
    <property type="entry name" value="Phosphorylase Kinase, domain 1"/>
    <property type="match status" value="1"/>
</dbReference>
<keyword evidence="2" id="KW-0808">Transferase</keyword>
<dbReference type="Pfam" id="PF00069">
    <property type="entry name" value="Pkinase"/>
    <property type="match status" value="1"/>
</dbReference>
<keyword evidence="4" id="KW-0418">Kinase</keyword>
<feature type="domain" description="Protein kinase" evidence="6">
    <location>
        <begin position="1"/>
        <end position="205"/>
    </location>
</feature>
<evidence type="ECO:0000256" key="4">
    <source>
        <dbReference type="ARBA" id="ARBA00022777"/>
    </source>
</evidence>
<dbReference type="InterPro" id="IPR011009">
    <property type="entry name" value="Kinase-like_dom_sf"/>
</dbReference>
<dbReference type="PANTHER" id="PTHR24351">
    <property type="entry name" value="RIBOSOMAL PROTEIN S6 KINASE"/>
    <property type="match status" value="1"/>
</dbReference>
<dbReference type="GO" id="GO:0005524">
    <property type="term" value="F:ATP binding"/>
    <property type="evidence" value="ECO:0007669"/>
    <property type="project" value="UniProtKB-KW"/>
</dbReference>
<dbReference type="STRING" id="6205.A0A0R3WWP2"/>
<keyword evidence="5" id="KW-0067">ATP-binding</keyword>
<keyword evidence="1" id="KW-0723">Serine/threonine-protein kinase</keyword>
<reference evidence="7" key="1">
    <citation type="submission" date="2017-02" db="UniProtKB">
        <authorList>
            <consortium name="WormBaseParasite"/>
        </authorList>
    </citation>
    <scope>IDENTIFICATION</scope>
</reference>
<dbReference type="AlphaFoldDB" id="A0A0R3WWP2"/>
<evidence type="ECO:0000256" key="3">
    <source>
        <dbReference type="ARBA" id="ARBA00022741"/>
    </source>
</evidence>
<protein>
    <submittedName>
        <fullName evidence="7">Protein kinase domain-containing protein</fullName>
    </submittedName>
</protein>
<dbReference type="Gene3D" id="1.10.510.10">
    <property type="entry name" value="Transferase(Phosphotransferase) domain 1"/>
    <property type="match status" value="1"/>
</dbReference>
<dbReference type="PROSITE" id="PS50011">
    <property type="entry name" value="PROTEIN_KINASE_DOM"/>
    <property type="match status" value="1"/>
</dbReference>
<accession>A0A0R3WWP2</accession>
<dbReference type="SMART" id="SM00220">
    <property type="entry name" value="S_TKc"/>
    <property type="match status" value="1"/>
</dbReference>
<dbReference type="SUPFAM" id="SSF56112">
    <property type="entry name" value="Protein kinase-like (PK-like)"/>
    <property type="match status" value="1"/>
</dbReference>
<evidence type="ECO:0000256" key="5">
    <source>
        <dbReference type="ARBA" id="ARBA00022840"/>
    </source>
</evidence>
<dbReference type="GO" id="GO:0004674">
    <property type="term" value="F:protein serine/threonine kinase activity"/>
    <property type="evidence" value="ECO:0007669"/>
    <property type="project" value="UniProtKB-KW"/>
</dbReference>
<sequence>LEPKQSKFISVLYYSFLVHGSPVLIISKGSGIDLQDLISYTGGITEKSAIFYTSEIICGLEHLHALQIVHLDIKPANVLLTDTGHVMISDFDRSYDITREAKPPTSLDFTGTAYFMAPEIIQRKVITTKADVWSLGILMAVLVCGLKRLKPSTLNEITESSKRGTLAVKVFANFSGPLKSFFNACLQYHYRGRASVAALKRLRFYKSVDWNQVAAGGTRPPYKTSEIPKPASRMELKADPHDPSILAAAYGKDSPQVNGHFLCKKDGKNKWFLRTHPPSLFKLPVARKVLKKDNGCITDFHFINPRLSSNVHKA</sequence>
<evidence type="ECO:0000256" key="1">
    <source>
        <dbReference type="ARBA" id="ARBA00022527"/>
    </source>
</evidence>
<dbReference type="WBParaSite" id="TTAC_0000518201-mRNA-1">
    <property type="protein sequence ID" value="TTAC_0000518201-mRNA-1"/>
    <property type="gene ID" value="TTAC_0000518201"/>
</dbReference>
<dbReference type="InterPro" id="IPR008271">
    <property type="entry name" value="Ser/Thr_kinase_AS"/>
</dbReference>
<proteinExistence type="predicted"/>